<evidence type="ECO:0000313" key="3">
    <source>
        <dbReference type="Proteomes" id="UP000284403"/>
    </source>
</evidence>
<reference evidence="2 3" key="1">
    <citation type="journal article" date="2018" name="BMC Genomics">
        <title>Genomic comparison of Trypanosoma conorhini and Trypanosoma rangeli to Trypanosoma cruzi strains of high and low virulence.</title>
        <authorList>
            <person name="Bradwell K.R."/>
            <person name="Koparde V.N."/>
            <person name="Matveyev A.V."/>
            <person name="Serrano M.G."/>
            <person name="Alves J.M."/>
            <person name="Parikh H."/>
            <person name="Huang B."/>
            <person name="Lee V."/>
            <person name="Espinosa-Alvarez O."/>
            <person name="Ortiz P.A."/>
            <person name="Costa-Martins A.G."/>
            <person name="Teixeira M.M."/>
            <person name="Buck G.A."/>
        </authorList>
    </citation>
    <scope>NUCLEOTIDE SEQUENCE [LARGE SCALE GENOMIC DNA]</scope>
    <source>
        <strain evidence="2 3">025E</strain>
    </source>
</reference>
<dbReference type="RefSeq" id="XP_029229330.1">
    <property type="nucleotide sequence ID" value="XM_029370643.1"/>
</dbReference>
<comment type="caution">
    <text evidence="2">The sequence shown here is derived from an EMBL/GenBank/DDBJ whole genome shotgun (WGS) entry which is preliminary data.</text>
</comment>
<dbReference type="EMBL" id="MKKU01000170">
    <property type="protein sequence ID" value="RNF20834.1"/>
    <property type="molecule type" value="Genomic_DNA"/>
</dbReference>
<feature type="region of interest" description="Disordered" evidence="1">
    <location>
        <begin position="1"/>
        <end position="26"/>
    </location>
</feature>
<name>A0A422PSX4_9TRYP</name>
<protein>
    <submittedName>
        <fullName evidence="2">Uncharacterized protein</fullName>
    </submittedName>
</protein>
<accession>A0A422PSX4</accession>
<proteinExistence type="predicted"/>
<organism evidence="2 3">
    <name type="scientific">Trypanosoma conorhini</name>
    <dbReference type="NCBI Taxonomy" id="83891"/>
    <lineage>
        <taxon>Eukaryota</taxon>
        <taxon>Discoba</taxon>
        <taxon>Euglenozoa</taxon>
        <taxon>Kinetoplastea</taxon>
        <taxon>Metakinetoplastina</taxon>
        <taxon>Trypanosomatida</taxon>
        <taxon>Trypanosomatidae</taxon>
        <taxon>Trypanosoma</taxon>
    </lineage>
</organism>
<evidence type="ECO:0000256" key="1">
    <source>
        <dbReference type="SAM" id="MobiDB-lite"/>
    </source>
</evidence>
<gene>
    <name evidence="2" type="ORF">Tco025E_03725</name>
</gene>
<sequence>MHGKRVAPVDYSSYVPRPPATAEHKVRNRTEPYIIWQSTESSPLYSSFSRNGYDAHAQLRWVRGKNEFDKQLNSARHHLSVLRRIERLQQAREYYGRHVRTGFLRSPSMDFSTLATTLTEKDEEDHTSFASTQVLWSGREATPISASSTPTLARRIIAGAAAGFRRPESSSSARSAPHNVCRATPYPSPLSLPPPVRVHRTCLVVRGQAANPAVEQLMQASSDFTLPHPPKRSSTVVATRSRRCDESLMRLIRGGVAVY</sequence>
<keyword evidence="3" id="KW-1185">Reference proteome</keyword>
<dbReference type="OrthoDB" id="252060at2759"/>
<evidence type="ECO:0000313" key="2">
    <source>
        <dbReference type="EMBL" id="RNF20834.1"/>
    </source>
</evidence>
<dbReference type="AlphaFoldDB" id="A0A422PSX4"/>
<dbReference type="GeneID" id="40317336"/>
<dbReference type="Proteomes" id="UP000284403">
    <property type="component" value="Unassembled WGS sequence"/>
</dbReference>